<accession>A0A2Z5PEK2</accession>
<proteinExistence type="predicted"/>
<dbReference type="GO" id="GO:0015977">
    <property type="term" value="P:carbon fixation"/>
    <property type="evidence" value="ECO:0007669"/>
    <property type="project" value="UniProtKB-KW"/>
</dbReference>
<keyword evidence="2" id="KW-0456">Lyase</keyword>
<sequence>MIPCAMATQHPDNAKRYIPVQKEPEEAIECLKDLDCDEYFVDYEGKLTPYHQTVQITLNLLHETDLIPGKDVRITPRIPSSSEETLFRQLMALMSTIEADYKAKEVNEEAGILEVVHPMTKSADELVGTKRWILSLLNLCNNRMGKKADDIHLIPLIEEVPELLNASKILKEYYEKCQSYNIDIPYMRVFFGRSDPALSYGFLPAVLSVKCAISEVYDWSDEVGLDVYPIIGAGSLPFRGHVTYENISNFVNEYKGIRTVSIQSALRYDHGPEKTRKTAKYLKEKLPKNGRLKYDDYQELIDFVGISTKHYLRIFYRICDKVNTVSDWLPNMRDRLSRKAPVGYARDVPKPEEIGNLCSDEIKVELEPLKVDKLPPLPRAIKFTGALYTMGIPPEFIGTGKALEETKGEILYYYPSLKSDLEFASHYVCIPALSSYFDKKIADELKHDLKLVEEYLDVDYGYATHTEELHWALADILASQNKDISEEEKNYYVQKMAEIRKSLG</sequence>
<reference evidence="5 6" key="1">
    <citation type="submission" date="2009-06" db="EMBL/GenBank/DDBJ databases">
        <title>Molecular Evidence for Microbiologically Influenced Corrosion from genome of Methanogen.</title>
        <authorList>
            <person name="Ito N."/>
            <person name="Tsurumaru H."/>
            <person name="Shimizu A."/>
            <person name="Harada T."/>
            <person name="Hosoyama A."/>
            <person name="Horikawa H."/>
            <person name="Wakai S."/>
            <person name="Sasaki K."/>
            <person name="Nishijima K."/>
            <person name="Ataku H."/>
            <person name="Yamazaki J."/>
            <person name="Mise M."/>
            <person name="Yamazaki S."/>
            <person name="Tanikawa S."/>
            <person name="Harayama S."/>
            <person name="Fujita N."/>
        </authorList>
    </citation>
    <scope>NUCLEOTIDE SEQUENCE [LARGE SCALE GENOMIC DNA]</scope>
    <source>
        <strain evidence="6">KA1 ( NBRC 102054)</strain>
    </source>
</reference>
<dbReference type="GeneID" id="75543540"/>
<dbReference type="InterPro" id="IPR015813">
    <property type="entry name" value="Pyrv/PenolPyrv_kinase-like_dom"/>
</dbReference>
<keyword evidence="5" id="KW-0670">Pyruvate</keyword>
<keyword evidence="1" id="KW-0460">Magnesium</keyword>
<evidence type="ECO:0000256" key="1">
    <source>
        <dbReference type="ARBA" id="ARBA00022842"/>
    </source>
</evidence>
<evidence type="ECO:0000313" key="6">
    <source>
        <dbReference type="Proteomes" id="UP000264208"/>
    </source>
</evidence>
<evidence type="ECO:0000256" key="4">
    <source>
        <dbReference type="NCBIfam" id="TIGR02751"/>
    </source>
</evidence>
<dbReference type="Pfam" id="PF14010">
    <property type="entry name" value="PEPcase_2"/>
    <property type="match status" value="1"/>
</dbReference>
<dbReference type="NCBIfam" id="TIGR02751">
    <property type="entry name" value="PEPCase_arch"/>
    <property type="match status" value="1"/>
</dbReference>
<gene>
    <name evidence="5" type="primary">ppcA</name>
    <name evidence="5" type="ORF">MMKA1_10830</name>
</gene>
<dbReference type="GO" id="GO:0006099">
    <property type="term" value="P:tricarboxylic acid cycle"/>
    <property type="evidence" value="ECO:0007669"/>
    <property type="project" value="InterPro"/>
</dbReference>
<dbReference type="AlphaFoldDB" id="A0A2Z5PEK2"/>
<dbReference type="GeneID" id="41279494"/>
<dbReference type="PIRSF" id="PIRSF006677">
    <property type="entry name" value="UCP006677"/>
    <property type="match status" value="1"/>
</dbReference>
<evidence type="ECO:0000256" key="3">
    <source>
        <dbReference type="ARBA" id="ARBA00023300"/>
    </source>
</evidence>
<evidence type="ECO:0000313" key="5">
    <source>
        <dbReference type="EMBL" id="BAP61200.1"/>
    </source>
</evidence>
<organism evidence="5 6">
    <name type="scientific">Methanococcus maripaludis KA1</name>
    <dbReference type="NCBI Taxonomy" id="637914"/>
    <lineage>
        <taxon>Archaea</taxon>
        <taxon>Methanobacteriati</taxon>
        <taxon>Methanobacteriota</taxon>
        <taxon>Methanomada group</taxon>
        <taxon>Methanococci</taxon>
        <taxon>Methanococcales</taxon>
        <taxon>Methanococcaceae</taxon>
        <taxon>Methanococcus</taxon>
    </lineage>
</organism>
<dbReference type="InterPro" id="IPR007566">
    <property type="entry name" value="PEP_COase_arc-type"/>
</dbReference>
<evidence type="ECO:0000256" key="2">
    <source>
        <dbReference type="ARBA" id="ARBA00023239"/>
    </source>
</evidence>
<dbReference type="SUPFAM" id="SSF51621">
    <property type="entry name" value="Phosphoenolpyruvate/pyruvate domain"/>
    <property type="match status" value="1"/>
</dbReference>
<dbReference type="GO" id="GO:0008964">
    <property type="term" value="F:phosphoenolpyruvate carboxylase activity"/>
    <property type="evidence" value="ECO:0007669"/>
    <property type="project" value="UniProtKB-UniRule"/>
</dbReference>
<dbReference type="EMBL" id="AP011526">
    <property type="protein sequence ID" value="BAP61200.1"/>
    <property type="molecule type" value="Genomic_DNA"/>
</dbReference>
<dbReference type="KEGG" id="mmak:MMKA1_10830"/>
<dbReference type="RefSeq" id="WP_018153846.1">
    <property type="nucleotide sequence ID" value="NZ_AP011526.1"/>
</dbReference>
<protein>
    <recommendedName>
        <fullName evidence="4">Phosphoenolpyruvate carboxylase</fullName>
        <ecNumber evidence="4">4.1.1.31</ecNumber>
    </recommendedName>
</protein>
<keyword evidence="3" id="KW-0120">Carbon dioxide fixation</keyword>
<name>A0A2Z5PEK2_METMI</name>
<dbReference type="Proteomes" id="UP000264208">
    <property type="component" value="Chromosome"/>
</dbReference>
<dbReference type="EC" id="4.1.1.31" evidence="4"/>